<keyword evidence="3" id="KW-1185">Reference proteome</keyword>
<sequence>MGLATLDIPSSPLAYRAAKAGFDSQPEKLERAPLEDGMVCVVTLCLEASRPPRFKFINPWTGNLTDSRYSPPLVDSSPSSNRKSLADPPRLVPKRTTNMLNLSKEDRVYKYVAREEGEREVLHKGSQNRALHPSPVPSSPSLR</sequence>
<evidence type="ECO:0000256" key="1">
    <source>
        <dbReference type="SAM" id="MobiDB-lite"/>
    </source>
</evidence>
<name>A0A284RK61_ARMOS</name>
<accession>A0A284RK61</accession>
<feature type="region of interest" description="Disordered" evidence="1">
    <location>
        <begin position="118"/>
        <end position="143"/>
    </location>
</feature>
<reference evidence="3" key="1">
    <citation type="journal article" date="2017" name="Nat. Ecol. Evol.">
        <title>Genome expansion and lineage-specific genetic innovations in the forest pathogenic fungi Armillaria.</title>
        <authorList>
            <person name="Sipos G."/>
            <person name="Prasanna A.N."/>
            <person name="Walter M.C."/>
            <person name="O'Connor E."/>
            <person name="Balint B."/>
            <person name="Krizsan K."/>
            <person name="Kiss B."/>
            <person name="Hess J."/>
            <person name="Varga T."/>
            <person name="Slot J."/>
            <person name="Riley R."/>
            <person name="Boka B."/>
            <person name="Rigling D."/>
            <person name="Barry K."/>
            <person name="Lee J."/>
            <person name="Mihaltcheva S."/>
            <person name="LaButti K."/>
            <person name="Lipzen A."/>
            <person name="Waldron R."/>
            <person name="Moloney N.M."/>
            <person name="Sperisen C."/>
            <person name="Kredics L."/>
            <person name="Vagvoelgyi C."/>
            <person name="Patrignani A."/>
            <person name="Fitzpatrick D."/>
            <person name="Nagy I."/>
            <person name="Doyle S."/>
            <person name="Anderson J.B."/>
            <person name="Grigoriev I.V."/>
            <person name="Gueldener U."/>
            <person name="Muensterkoetter M."/>
            <person name="Nagy L.G."/>
        </authorList>
    </citation>
    <scope>NUCLEOTIDE SEQUENCE [LARGE SCALE GENOMIC DNA]</scope>
    <source>
        <strain evidence="3">C18/9</strain>
    </source>
</reference>
<feature type="compositionally biased region" description="Pro residues" evidence="1">
    <location>
        <begin position="134"/>
        <end position="143"/>
    </location>
</feature>
<protein>
    <submittedName>
        <fullName evidence="2">Uncharacterized protein</fullName>
    </submittedName>
</protein>
<gene>
    <name evidence="2" type="ORF">ARMOST_12519</name>
</gene>
<dbReference type="OrthoDB" id="10596020at2759"/>
<evidence type="ECO:0000313" key="2">
    <source>
        <dbReference type="EMBL" id="SJL09143.1"/>
    </source>
</evidence>
<dbReference type="STRING" id="47428.A0A284RK61"/>
<feature type="region of interest" description="Disordered" evidence="1">
    <location>
        <begin position="62"/>
        <end position="99"/>
    </location>
</feature>
<dbReference type="AlphaFoldDB" id="A0A284RK61"/>
<dbReference type="EMBL" id="FUEG01000010">
    <property type="protein sequence ID" value="SJL09143.1"/>
    <property type="molecule type" value="Genomic_DNA"/>
</dbReference>
<dbReference type="Proteomes" id="UP000219338">
    <property type="component" value="Unassembled WGS sequence"/>
</dbReference>
<proteinExistence type="predicted"/>
<organism evidence="2 3">
    <name type="scientific">Armillaria ostoyae</name>
    <name type="common">Armillaria root rot fungus</name>
    <dbReference type="NCBI Taxonomy" id="47428"/>
    <lineage>
        <taxon>Eukaryota</taxon>
        <taxon>Fungi</taxon>
        <taxon>Dikarya</taxon>
        <taxon>Basidiomycota</taxon>
        <taxon>Agaricomycotina</taxon>
        <taxon>Agaricomycetes</taxon>
        <taxon>Agaricomycetidae</taxon>
        <taxon>Agaricales</taxon>
        <taxon>Marasmiineae</taxon>
        <taxon>Physalacriaceae</taxon>
        <taxon>Armillaria</taxon>
    </lineage>
</organism>
<evidence type="ECO:0000313" key="3">
    <source>
        <dbReference type="Proteomes" id="UP000219338"/>
    </source>
</evidence>